<dbReference type="EMBL" id="AMKT01000059">
    <property type="protein sequence ID" value="OXG17681.1"/>
    <property type="molecule type" value="Genomic_DNA"/>
</dbReference>
<accession>A0A854Q898</accession>
<sequence>MTSSLLPLELRLRSLEAQLFGVPPSLLSDPDSPSSTSLSALSTPPVTRRILNIAQGLHQLGESSDGVKRLLEGYEQYLPLLAIPTAGGLSANASSSDSNPTSSSTEPPNPTPTLASAPTPIHESSLLPDSVKLAMILEAASDIRGAERDLREIEILKSRQVEGSGELEQLLPLRPNLIQAMQEVSEESRQVEHARKNVGQLLLRYNDFMSTVSELFIDLHHQMEDLEEGVLRVERKRRKELASRY</sequence>
<dbReference type="OrthoDB" id="16729at2759"/>
<proteinExistence type="predicted"/>
<dbReference type="GO" id="GO:0061640">
    <property type="term" value="P:cytoskeleton-dependent cytokinesis"/>
    <property type="evidence" value="ECO:0007669"/>
    <property type="project" value="InterPro"/>
</dbReference>
<evidence type="ECO:0000313" key="3">
    <source>
        <dbReference type="Proteomes" id="UP000199727"/>
    </source>
</evidence>
<protein>
    <submittedName>
        <fullName evidence="2">Uncharacterized protein</fullName>
    </submittedName>
</protein>
<feature type="compositionally biased region" description="Low complexity" evidence="1">
    <location>
        <begin position="90"/>
        <end position="106"/>
    </location>
</feature>
<name>A0A854Q898_CRYNE</name>
<dbReference type="PANTHER" id="PTHR28360">
    <property type="entry name" value="DYNACTIN SUBUNIT 3"/>
    <property type="match status" value="1"/>
</dbReference>
<evidence type="ECO:0000313" key="2">
    <source>
        <dbReference type="EMBL" id="OXG17681.1"/>
    </source>
</evidence>
<dbReference type="GO" id="GO:0005869">
    <property type="term" value="C:dynactin complex"/>
    <property type="evidence" value="ECO:0007669"/>
    <property type="project" value="InterPro"/>
</dbReference>
<comment type="caution">
    <text evidence="2">The sequence shown here is derived from an EMBL/GenBank/DDBJ whole genome shotgun (WGS) entry which is preliminary data.</text>
</comment>
<organism evidence="2 3">
    <name type="scientific">Cryptococcus neoformans Tu259-1</name>
    <dbReference type="NCBI Taxonomy" id="1230072"/>
    <lineage>
        <taxon>Eukaryota</taxon>
        <taxon>Fungi</taxon>
        <taxon>Dikarya</taxon>
        <taxon>Basidiomycota</taxon>
        <taxon>Agaricomycotina</taxon>
        <taxon>Tremellomycetes</taxon>
        <taxon>Tremellales</taxon>
        <taxon>Cryptococcaceae</taxon>
        <taxon>Cryptococcus</taxon>
        <taxon>Cryptococcus neoformans species complex</taxon>
    </lineage>
</organism>
<dbReference type="Proteomes" id="UP000199727">
    <property type="component" value="Unassembled WGS sequence"/>
</dbReference>
<dbReference type="AlphaFoldDB" id="A0A854Q898"/>
<dbReference type="InterPro" id="IPR009991">
    <property type="entry name" value="DCTN3"/>
</dbReference>
<dbReference type="PANTHER" id="PTHR28360:SF1">
    <property type="entry name" value="DYNACTIN SUBUNIT 3"/>
    <property type="match status" value="1"/>
</dbReference>
<gene>
    <name evidence="2" type="ORF">C361_04671</name>
</gene>
<dbReference type="Pfam" id="PF07426">
    <property type="entry name" value="Dynactin_p22"/>
    <property type="match status" value="1"/>
</dbReference>
<feature type="region of interest" description="Disordered" evidence="1">
    <location>
        <begin position="89"/>
        <end position="122"/>
    </location>
</feature>
<reference evidence="2 3" key="1">
    <citation type="submission" date="2017-06" db="EMBL/GenBank/DDBJ databases">
        <title>Global population genomics of the pathogenic fungus Cryptococcus neoformans var. grubii.</title>
        <authorList>
            <person name="Cuomo C."/>
            <person name="Litvintseva A."/>
            <person name="Chen Y."/>
            <person name="Young S."/>
            <person name="Zeng Q."/>
            <person name="Chapman S."/>
            <person name="Gujja S."/>
            <person name="Saif S."/>
            <person name="Birren B."/>
        </authorList>
    </citation>
    <scope>NUCLEOTIDE SEQUENCE [LARGE SCALE GENOMIC DNA]</scope>
    <source>
        <strain evidence="2 3">Tu259-1</strain>
    </source>
</reference>
<evidence type="ECO:0000256" key="1">
    <source>
        <dbReference type="SAM" id="MobiDB-lite"/>
    </source>
</evidence>